<evidence type="ECO:0000313" key="2">
    <source>
        <dbReference type="Proteomes" id="UP000263489"/>
    </source>
</evidence>
<protein>
    <submittedName>
        <fullName evidence="1">tRNA threonylcarbamoyladenosine biosynthesis protein RimN</fullName>
    </submittedName>
</protein>
<dbReference type="Proteomes" id="UP000263489">
    <property type="component" value="Unassembled WGS sequence"/>
</dbReference>
<dbReference type="AlphaFoldDB" id="A0A352IU38"/>
<dbReference type="EMBL" id="DNNA01000184">
    <property type="protein sequence ID" value="HBC34971.1"/>
    <property type="molecule type" value="Genomic_DNA"/>
</dbReference>
<proteinExistence type="predicted"/>
<sequence>FGDQLDWIVPGALGGNRKPSRIIDIVSGQQLR</sequence>
<comment type="caution">
    <text evidence="1">The sequence shown here is derived from an EMBL/GenBank/DDBJ whole genome shotgun (WGS) entry which is preliminary data.</text>
</comment>
<gene>
    <name evidence="1" type="ORF">DC045_11795</name>
</gene>
<reference evidence="1 2" key="1">
    <citation type="journal article" date="2018" name="Nat. Biotechnol.">
        <title>A standardized bacterial taxonomy based on genome phylogeny substantially revises the tree of life.</title>
        <authorList>
            <person name="Parks D.H."/>
            <person name="Chuvochina M."/>
            <person name="Waite D.W."/>
            <person name="Rinke C."/>
            <person name="Skarshewski A."/>
            <person name="Chaumeil P.A."/>
            <person name="Hugenholtz P."/>
        </authorList>
    </citation>
    <scope>NUCLEOTIDE SEQUENCE [LARGE SCALE GENOMIC DNA]</scope>
    <source>
        <strain evidence="1">UBA9380</strain>
    </source>
</reference>
<name>A0A352IU38_9GAMM</name>
<feature type="non-terminal residue" evidence="1">
    <location>
        <position position="1"/>
    </location>
</feature>
<evidence type="ECO:0000313" key="1">
    <source>
        <dbReference type="EMBL" id="HBC34971.1"/>
    </source>
</evidence>
<accession>A0A352IU38</accession>
<organism evidence="1 2">
    <name type="scientific">Marinobacter adhaerens</name>
    <dbReference type="NCBI Taxonomy" id="1033846"/>
    <lineage>
        <taxon>Bacteria</taxon>
        <taxon>Pseudomonadati</taxon>
        <taxon>Pseudomonadota</taxon>
        <taxon>Gammaproteobacteria</taxon>
        <taxon>Pseudomonadales</taxon>
        <taxon>Marinobacteraceae</taxon>
        <taxon>Marinobacter</taxon>
    </lineage>
</organism>